<gene>
    <name evidence="2" type="ORF">BAU17_09940</name>
</gene>
<evidence type="ECO:0000313" key="3">
    <source>
        <dbReference type="Proteomes" id="UP000782705"/>
    </source>
</evidence>
<keyword evidence="1" id="KW-0812">Transmembrane</keyword>
<sequence>MTIIYALVLFLGSQIYLIKGNIPEKYKNIKLRYFLLMAVGIILLAAVIGQAIGLGSFFVVTATVLCSSIIMYRFQQKYDEMERGKI</sequence>
<keyword evidence="3" id="KW-1185">Reference proteome</keyword>
<proteinExistence type="predicted"/>
<protein>
    <submittedName>
        <fullName evidence="2">Uncharacterized protein</fullName>
    </submittedName>
</protein>
<dbReference type="RefSeq" id="WP_161901544.1">
    <property type="nucleotide sequence ID" value="NZ_MAEL01000031.1"/>
</dbReference>
<comment type="caution">
    <text evidence="2">The sequence shown here is derived from an EMBL/GenBank/DDBJ whole genome shotgun (WGS) entry which is preliminary data.</text>
</comment>
<keyword evidence="1" id="KW-1133">Transmembrane helix</keyword>
<organism evidence="2 3">
    <name type="scientific">Candidatus Enterococcus willemsii</name>
    <dbReference type="NCBI Taxonomy" id="1857215"/>
    <lineage>
        <taxon>Bacteria</taxon>
        <taxon>Bacillati</taxon>
        <taxon>Bacillota</taxon>
        <taxon>Bacilli</taxon>
        <taxon>Lactobacillales</taxon>
        <taxon>Enterococcaceae</taxon>
        <taxon>Enterococcus</taxon>
    </lineage>
</organism>
<feature type="transmembrane region" description="Helical" evidence="1">
    <location>
        <begin position="54"/>
        <end position="74"/>
    </location>
</feature>
<evidence type="ECO:0000313" key="2">
    <source>
        <dbReference type="EMBL" id="KAF1304514.1"/>
    </source>
</evidence>
<keyword evidence="1" id="KW-0472">Membrane</keyword>
<evidence type="ECO:0000256" key="1">
    <source>
        <dbReference type="SAM" id="Phobius"/>
    </source>
</evidence>
<name>A0ABQ6Z1H8_9ENTE</name>
<dbReference type="EMBL" id="MAEL01000031">
    <property type="protein sequence ID" value="KAF1304514.1"/>
    <property type="molecule type" value="Genomic_DNA"/>
</dbReference>
<feature type="transmembrane region" description="Helical" evidence="1">
    <location>
        <begin position="31"/>
        <end position="48"/>
    </location>
</feature>
<dbReference type="Proteomes" id="UP000782705">
    <property type="component" value="Unassembled WGS sequence"/>
</dbReference>
<reference evidence="2 3" key="1">
    <citation type="submission" date="2016-06" db="EMBL/GenBank/DDBJ databases">
        <title>Four novel species of enterococci isolated from chicken manure.</title>
        <authorList>
            <person name="Van Tyne D."/>
        </authorList>
    </citation>
    <scope>NUCLEOTIDE SEQUENCE [LARGE SCALE GENOMIC DNA]</scope>
    <source>
        <strain evidence="2 3">CU12B</strain>
    </source>
</reference>
<accession>A0ABQ6Z1H8</accession>